<evidence type="ECO:0000256" key="9">
    <source>
        <dbReference type="ARBA" id="ARBA00023015"/>
    </source>
</evidence>
<feature type="region of interest" description="Disordered" evidence="17">
    <location>
        <begin position="925"/>
        <end position="973"/>
    </location>
</feature>
<dbReference type="GO" id="GO:0046872">
    <property type="term" value="F:metal ion binding"/>
    <property type="evidence" value="ECO:0007669"/>
    <property type="project" value="UniProtKB-KW"/>
</dbReference>
<dbReference type="PANTHER" id="PTHR45364:SF12">
    <property type="entry name" value="HISTONE DEACETYLASE"/>
    <property type="match status" value="1"/>
</dbReference>
<keyword evidence="8 12" id="KW-0156">Chromatin regulator</keyword>
<reference evidence="20" key="3">
    <citation type="submission" date="2025-09" db="UniProtKB">
        <authorList>
            <consortium name="Ensembl"/>
        </authorList>
    </citation>
    <scope>IDENTIFICATION</scope>
</reference>
<feature type="domain" description="Histone deacetylase" evidence="18">
    <location>
        <begin position="569"/>
        <end position="887"/>
    </location>
</feature>
<keyword evidence="9 12" id="KW-0805">Transcription regulation</keyword>
<accession>A0A672GFM1</accession>
<evidence type="ECO:0000256" key="13">
    <source>
        <dbReference type="PIRSR" id="PIRSR037911-1"/>
    </source>
</evidence>
<feature type="compositionally biased region" description="Basic and acidic residues" evidence="17">
    <location>
        <begin position="206"/>
        <end position="217"/>
    </location>
</feature>
<proteinExistence type="inferred from homology"/>
<dbReference type="Pfam" id="PF00850">
    <property type="entry name" value="Hist_deacetyl"/>
    <property type="match status" value="1"/>
</dbReference>
<feature type="binding site" evidence="14">
    <location>
        <position position="563"/>
    </location>
    <ligand>
        <name>Zn(2+)</name>
        <dbReference type="ChEBI" id="CHEBI:29105"/>
    </ligand>
</feature>
<evidence type="ECO:0000256" key="5">
    <source>
        <dbReference type="ARBA" id="ARBA00022723"/>
    </source>
</evidence>
<dbReference type="GO" id="GO:0141221">
    <property type="term" value="F:histone deacetylase activity, hydrolytic mechanism"/>
    <property type="evidence" value="ECO:0007669"/>
    <property type="project" value="UniProtKB-EC"/>
</dbReference>
<gene>
    <name evidence="20" type="primary">hdac5</name>
</gene>
<reference evidence="20" key="1">
    <citation type="submission" date="2019-06" db="EMBL/GenBank/DDBJ databases">
        <authorList>
            <consortium name="Wellcome Sanger Institute Data Sharing"/>
        </authorList>
    </citation>
    <scope>NUCLEOTIDE SEQUENCE [LARGE SCALE GENOMIC DNA]</scope>
</reference>
<evidence type="ECO:0000256" key="14">
    <source>
        <dbReference type="PIRSR" id="PIRSR037911-2"/>
    </source>
</evidence>
<dbReference type="GO" id="GO:0005634">
    <property type="term" value="C:nucleus"/>
    <property type="evidence" value="ECO:0007669"/>
    <property type="project" value="UniProtKB-SubCell"/>
</dbReference>
<sequence>RFFWFSAVEVTSGLPSGMQRTGPVDLRTDSRVGVASVDTSLREQQLQQELVLLKQQQELQKQLLFAEFQKKHEVLTRQHEVQLQEHLKQQQELLAAKRQQELEQKRKLEQQRHEEQEKQRLEQQLLLLRNKEKGKESAIASTEVKLKLQEFLLSKKDPLPGGLNHSFNPKSWAAQHASLEQSSPPQSNTPGTPPSYKLPPLLGSYESKDDFPLRKTVSEPNLKVRSRLKQKVAERRSSPLLRRKDGTVISTFKKRAIEISGEPGPGTRTWRPAPCGVSNRPVLSVPQCPRSVTAPPAPGPAAPTAPTAPSPTATPDPCPTSRPRVWTCRCFSAGVGHDVEAPPPSSHSAHSSLLQHVLLLEQARQQTAMLVPMYNQSPLVTAERGVSGAMRSVNKLPRHRPLARTQSAPLPQQTPQALQQLVVQQQHQHFLEKHYKMLSKGAELPRPPPTHPEETEEELTETNDMQEDDEGAGLHRCGRRSRIFCLNSSADRLNPLGPFCPTRLQKEESDDSTPPSERLGAPLKGEDELGGCVTVCFVVCDSVCRLPAGLVYDSLMLKHQCVCGNAHIHPEHAGRVQSIWSRLQETGLLGRCERIRGRKASLDEIQSVHSEFHTLLYGTSPLNRHKLDHKKLLGPISQKMYAVLPCGGIGVDSDTVWNEMHSSAAVRMAVGSVIELAFRVAAGELKNGFAVVRPPGHHAEESTAMGFCFFNSVAITAKLLQQKLGVLKILIVDWDIHHGNGTQQAFYSDPNVLYISLHRYDDGNFFPGSGAPEEVGSGAGLGFNVNIAWTGGVEPPMGDVEYLTAFRSVVMPIAQQFSPDVVLVSAGFDAVEGHQSPLGGYNVSAKCFGQLTQLLMGLAGGRVVLALEGGHDLTAICDASEACVSALLGDLEQPCPKACASLERVIQIQSKHWPCLQALSQTSGNSLLDGQSEKDEAETVSAMASLSVDVEQPGSVPEDGETRSEPMEEEPVL</sequence>
<keyword evidence="11" id="KW-0539">Nucleus</keyword>
<feature type="region of interest" description="Disordered" evidence="17">
    <location>
        <begin position="286"/>
        <end position="322"/>
    </location>
</feature>
<dbReference type="PIRSF" id="PIRSF037911">
    <property type="entry name" value="HDAC_II_euk"/>
    <property type="match status" value="1"/>
</dbReference>
<evidence type="ECO:0000313" key="20">
    <source>
        <dbReference type="Ensembl" id="ENSSFAP00005010049.1"/>
    </source>
</evidence>
<feature type="binding site" evidence="14">
    <location>
        <position position="569"/>
    </location>
    <ligand>
        <name>Zn(2+)</name>
        <dbReference type="ChEBI" id="CHEBI:29105"/>
    </ligand>
</feature>
<evidence type="ECO:0000259" key="18">
    <source>
        <dbReference type="Pfam" id="PF00850"/>
    </source>
</evidence>
<evidence type="ECO:0000256" key="2">
    <source>
        <dbReference type="ARBA" id="ARBA00007738"/>
    </source>
</evidence>
<evidence type="ECO:0000256" key="1">
    <source>
        <dbReference type="ARBA" id="ARBA00004123"/>
    </source>
</evidence>
<evidence type="ECO:0000313" key="21">
    <source>
        <dbReference type="Proteomes" id="UP000472267"/>
    </source>
</evidence>
<keyword evidence="10 12" id="KW-0804">Transcription</keyword>
<feature type="region of interest" description="Disordered" evidence="17">
    <location>
        <begin position="162"/>
        <end position="218"/>
    </location>
</feature>
<dbReference type="InterPro" id="IPR046949">
    <property type="entry name" value="HDAC4/5/7/9"/>
</dbReference>
<dbReference type="InterPro" id="IPR024643">
    <property type="entry name" value="Hist_deacetylase_Gln_rich_N"/>
</dbReference>
<evidence type="ECO:0000256" key="4">
    <source>
        <dbReference type="ARBA" id="ARBA00022491"/>
    </source>
</evidence>
<evidence type="ECO:0000256" key="7">
    <source>
        <dbReference type="ARBA" id="ARBA00022833"/>
    </source>
</evidence>
<dbReference type="CDD" id="cd10164">
    <property type="entry name" value="ClassIIa_HDAC5_Gln-rich-N"/>
    <property type="match status" value="1"/>
</dbReference>
<evidence type="ECO:0000256" key="16">
    <source>
        <dbReference type="SAM" id="Coils"/>
    </source>
</evidence>
<comment type="function">
    <text evidence="12">Responsible for the deacetylation of lysine residues on the N-terminal part of the core histones (H2A, H2B, H3 and H4). Histone deacetylation gives a tag for epigenetic repression and plays an important role in transcriptional regulation, cell cycle progression and developmental events.</text>
</comment>
<feature type="binding site" evidence="14">
    <location>
        <position position="646"/>
    </location>
    <ligand>
        <name>Zn(2+)</name>
        <dbReference type="ChEBI" id="CHEBI:29105"/>
    </ligand>
</feature>
<keyword evidence="5 14" id="KW-0479">Metal-binding</keyword>
<feature type="coiled-coil region" evidence="16">
    <location>
        <begin position="80"/>
        <end position="138"/>
    </location>
</feature>
<evidence type="ECO:0000256" key="3">
    <source>
        <dbReference type="ARBA" id="ARBA00012111"/>
    </source>
</evidence>
<reference evidence="20" key="2">
    <citation type="submission" date="2025-08" db="UniProtKB">
        <authorList>
            <consortium name="Ensembl"/>
        </authorList>
    </citation>
    <scope>IDENTIFICATION</scope>
</reference>
<evidence type="ECO:0000256" key="10">
    <source>
        <dbReference type="ARBA" id="ARBA00023163"/>
    </source>
</evidence>
<feature type="binding site" evidence="14">
    <location>
        <position position="561"/>
    </location>
    <ligand>
        <name>Zn(2+)</name>
        <dbReference type="ChEBI" id="CHEBI:29105"/>
    </ligand>
</feature>
<comment type="catalytic activity">
    <reaction evidence="12">
        <text>N(6)-acetyl-L-lysyl-[histone] + H2O = L-lysyl-[histone] + acetate</text>
        <dbReference type="Rhea" id="RHEA:58196"/>
        <dbReference type="Rhea" id="RHEA-COMP:9845"/>
        <dbReference type="Rhea" id="RHEA-COMP:11338"/>
        <dbReference type="ChEBI" id="CHEBI:15377"/>
        <dbReference type="ChEBI" id="CHEBI:29969"/>
        <dbReference type="ChEBI" id="CHEBI:30089"/>
        <dbReference type="ChEBI" id="CHEBI:61930"/>
        <dbReference type="EC" id="3.5.1.98"/>
    </reaction>
</comment>
<evidence type="ECO:0000256" key="11">
    <source>
        <dbReference type="ARBA" id="ARBA00023242"/>
    </source>
</evidence>
<feature type="compositionally biased region" description="Polar residues" evidence="17">
    <location>
        <begin position="178"/>
        <end position="190"/>
    </location>
</feature>
<feature type="active site" evidence="13">
    <location>
        <position position="698"/>
    </location>
</feature>
<dbReference type="GO" id="GO:0000122">
    <property type="term" value="P:negative regulation of transcription by RNA polymerase II"/>
    <property type="evidence" value="ECO:0007669"/>
    <property type="project" value="InterPro"/>
</dbReference>
<organism evidence="20 21">
    <name type="scientific">Salarias fasciatus</name>
    <name type="common">Jewelled blenny</name>
    <name type="synonym">Blennius fasciatus</name>
    <dbReference type="NCBI Taxonomy" id="181472"/>
    <lineage>
        <taxon>Eukaryota</taxon>
        <taxon>Metazoa</taxon>
        <taxon>Chordata</taxon>
        <taxon>Craniata</taxon>
        <taxon>Vertebrata</taxon>
        <taxon>Euteleostomi</taxon>
        <taxon>Actinopterygii</taxon>
        <taxon>Neopterygii</taxon>
        <taxon>Teleostei</taxon>
        <taxon>Neoteleostei</taxon>
        <taxon>Acanthomorphata</taxon>
        <taxon>Ovalentaria</taxon>
        <taxon>Blenniimorphae</taxon>
        <taxon>Blenniiformes</taxon>
        <taxon>Blennioidei</taxon>
        <taxon>Blenniidae</taxon>
        <taxon>Salariinae</taxon>
        <taxon>Salarias</taxon>
    </lineage>
</organism>
<dbReference type="FunFam" id="3.40.800.20:FF:000002">
    <property type="entry name" value="Histone deacetylase"/>
    <property type="match status" value="1"/>
</dbReference>
<dbReference type="InterPro" id="IPR023801">
    <property type="entry name" value="His_deacetylse_dom"/>
</dbReference>
<feature type="region of interest" description="Disordered" evidence="17">
    <location>
        <begin position="498"/>
        <end position="521"/>
    </location>
</feature>
<dbReference type="InterPro" id="IPR000286">
    <property type="entry name" value="HDACs"/>
</dbReference>
<evidence type="ECO:0000256" key="15">
    <source>
        <dbReference type="PIRSR" id="PIRSR037911-3"/>
    </source>
</evidence>
<dbReference type="Pfam" id="PF12203">
    <property type="entry name" value="HDAC4_Gln"/>
    <property type="match status" value="1"/>
</dbReference>
<protein>
    <recommendedName>
        <fullName evidence="3 12">Histone deacetylase</fullName>
        <ecNumber evidence="3 12">3.5.1.98</ecNumber>
    </recommendedName>
</protein>
<evidence type="ECO:0000256" key="8">
    <source>
        <dbReference type="ARBA" id="ARBA00022853"/>
    </source>
</evidence>
<evidence type="ECO:0000256" key="6">
    <source>
        <dbReference type="ARBA" id="ARBA00022801"/>
    </source>
</evidence>
<comment type="subcellular location">
    <subcellularLocation>
        <location evidence="1 12">Nucleus</location>
    </subcellularLocation>
</comment>
<keyword evidence="4 12" id="KW-0678">Repressor</keyword>
<comment type="similarity">
    <text evidence="2 12">Belongs to the histone deacetylase family. HD type 2 subfamily.</text>
</comment>
<dbReference type="InParanoid" id="A0A672GFM1"/>
<dbReference type="InterPro" id="IPR023696">
    <property type="entry name" value="Ureohydrolase_dom_sf"/>
</dbReference>
<dbReference type="AlphaFoldDB" id="A0A672GFM1"/>
<dbReference type="SUPFAM" id="SSF52768">
    <property type="entry name" value="Arginase/deacetylase"/>
    <property type="match status" value="1"/>
</dbReference>
<keyword evidence="21" id="KW-1185">Reference proteome</keyword>
<feature type="region of interest" description="Disordered" evidence="17">
    <location>
        <begin position="441"/>
        <end position="473"/>
    </location>
</feature>
<evidence type="ECO:0000256" key="17">
    <source>
        <dbReference type="SAM" id="MobiDB-lite"/>
    </source>
</evidence>
<dbReference type="InterPro" id="IPR037138">
    <property type="entry name" value="His_deacetylse_dom_sf"/>
</dbReference>
<dbReference type="Ensembl" id="ENSSFAT00005010505.1">
    <property type="protein sequence ID" value="ENSSFAP00005010049.1"/>
    <property type="gene ID" value="ENSSFAG00005001697.1"/>
</dbReference>
<dbReference type="Proteomes" id="UP000472267">
    <property type="component" value="Chromosome 4"/>
</dbReference>
<evidence type="ECO:0000256" key="12">
    <source>
        <dbReference type="PIRNR" id="PIRNR037911"/>
    </source>
</evidence>
<dbReference type="Gene3D" id="6.10.250.1550">
    <property type="match status" value="1"/>
</dbReference>
<dbReference type="PRINTS" id="PR01270">
    <property type="entry name" value="HDASUPER"/>
</dbReference>
<dbReference type="EC" id="3.5.1.98" evidence="3 12"/>
<evidence type="ECO:0000259" key="19">
    <source>
        <dbReference type="Pfam" id="PF12203"/>
    </source>
</evidence>
<feature type="domain" description="Histone deacetylase glutamine rich N-terminal" evidence="19">
    <location>
        <begin position="37"/>
        <end position="125"/>
    </location>
</feature>
<dbReference type="FunCoup" id="A0A672GFM1">
    <property type="interactions" value="851"/>
</dbReference>
<name>A0A672GFM1_SALFA</name>
<keyword evidence="16" id="KW-0175">Coiled coil</keyword>
<keyword evidence="7 14" id="KW-0862">Zinc</keyword>
<feature type="site" description="Contributes to catalysis" evidence="15">
    <location>
        <position position="871"/>
    </location>
</feature>
<keyword evidence="6 12" id="KW-0378">Hydrolase</keyword>
<dbReference type="Gene3D" id="3.40.800.20">
    <property type="entry name" value="Histone deacetylase domain"/>
    <property type="match status" value="1"/>
</dbReference>
<dbReference type="PANTHER" id="PTHR45364">
    <property type="entry name" value="HISTONE DEACETYLASE 9-RELATED"/>
    <property type="match status" value="1"/>
</dbReference>
<feature type="compositionally biased region" description="Pro residues" evidence="17">
    <location>
        <begin position="295"/>
        <end position="320"/>
    </location>
</feature>
<feature type="compositionally biased region" description="Acidic residues" evidence="17">
    <location>
        <begin position="454"/>
        <end position="471"/>
    </location>
</feature>